<keyword evidence="2" id="KW-1185">Reference proteome</keyword>
<comment type="caution">
    <text evidence="1">The sequence shown here is derived from an EMBL/GenBank/DDBJ whole genome shotgun (WGS) entry which is preliminary data.</text>
</comment>
<dbReference type="RefSeq" id="WP_134364427.1">
    <property type="nucleotide sequence ID" value="NZ_SOGJ01000032.1"/>
</dbReference>
<evidence type="ECO:0000313" key="1">
    <source>
        <dbReference type="EMBL" id="TFC95686.1"/>
    </source>
</evidence>
<dbReference type="EMBL" id="SOGJ01000032">
    <property type="protein sequence ID" value="TFC95686.1"/>
    <property type="molecule type" value="Genomic_DNA"/>
</dbReference>
<reference evidence="1 2" key="1">
    <citation type="submission" date="2019-03" db="EMBL/GenBank/DDBJ databases">
        <title>Genomics of glacier-inhabiting Cryobacterium strains.</title>
        <authorList>
            <person name="Liu Q."/>
            <person name="Xin Y.-H."/>
        </authorList>
    </citation>
    <scope>NUCLEOTIDE SEQUENCE [LARGE SCALE GENOMIC DNA]</scope>
    <source>
        <strain evidence="1 2">TMT4-23</strain>
    </source>
</reference>
<evidence type="ECO:0000313" key="2">
    <source>
        <dbReference type="Proteomes" id="UP000298355"/>
    </source>
</evidence>
<accession>A0ABY2IW05</accession>
<proteinExistence type="predicted"/>
<dbReference type="Proteomes" id="UP000298355">
    <property type="component" value="Unassembled WGS sequence"/>
</dbReference>
<gene>
    <name evidence="1" type="ORF">E3O65_14415</name>
</gene>
<name>A0ABY2IW05_9MICO</name>
<sequence>MSRSEFEEALSRTVAGELLTVTGSAPVDVALRDVANSVPGSDARVDAIEVARLVFAQLDRAANDGVPWSGPFCP</sequence>
<organism evidence="1 2">
    <name type="scientific">Cryobacterium breve</name>
    <dbReference type="NCBI Taxonomy" id="1259258"/>
    <lineage>
        <taxon>Bacteria</taxon>
        <taxon>Bacillati</taxon>
        <taxon>Actinomycetota</taxon>
        <taxon>Actinomycetes</taxon>
        <taxon>Micrococcales</taxon>
        <taxon>Microbacteriaceae</taxon>
        <taxon>Cryobacterium</taxon>
    </lineage>
</organism>
<protein>
    <submittedName>
        <fullName evidence="1">Uncharacterized protein</fullName>
    </submittedName>
</protein>